<accession>J3M0P3</accession>
<protein>
    <recommendedName>
        <fullName evidence="5">RING-type domain-containing protein</fullName>
    </recommendedName>
</protein>
<dbReference type="Gramene" id="OB04G29680.1">
    <property type="protein sequence ID" value="OB04G29680.1"/>
    <property type="gene ID" value="OB04G29680"/>
</dbReference>
<sequence>MRQKLLLFLDILAVLRFLVAALLDRLGIVSIQDNELPAGQLPWGDGVDTVAMERLMEAALSMSRYRLRRRRASPGGDDELMAAGGDGSAAICTICLAGLEAEGGGGCQVAELSGCSHAFHASCIDGWVGEAGTCPLCRTPVLPPLHMPA</sequence>
<dbReference type="Gene3D" id="3.30.40.10">
    <property type="entry name" value="Zinc/RING finger domain, C3HC4 (zinc finger)"/>
    <property type="match status" value="1"/>
</dbReference>
<dbReference type="PROSITE" id="PS50089">
    <property type="entry name" value="ZF_RING_2"/>
    <property type="match status" value="1"/>
</dbReference>
<proteinExistence type="predicted"/>
<evidence type="ECO:0000256" key="2">
    <source>
        <dbReference type="ARBA" id="ARBA00022771"/>
    </source>
</evidence>
<name>J3M0P3_ORYBR</name>
<evidence type="ECO:0000256" key="3">
    <source>
        <dbReference type="ARBA" id="ARBA00022833"/>
    </source>
</evidence>
<dbReference type="PANTHER" id="PTHR45969">
    <property type="entry name" value="RING ZINC FINGER PROTEIN-RELATED"/>
    <property type="match status" value="1"/>
</dbReference>
<dbReference type="GO" id="GO:0061630">
    <property type="term" value="F:ubiquitin protein ligase activity"/>
    <property type="evidence" value="ECO:0007669"/>
    <property type="project" value="TreeGrafter"/>
</dbReference>
<dbReference type="InterPro" id="IPR001841">
    <property type="entry name" value="Znf_RING"/>
</dbReference>
<evidence type="ECO:0000256" key="4">
    <source>
        <dbReference type="PROSITE-ProRule" id="PRU00175"/>
    </source>
</evidence>
<dbReference type="InterPro" id="IPR013083">
    <property type="entry name" value="Znf_RING/FYVE/PHD"/>
</dbReference>
<dbReference type="GO" id="GO:0016567">
    <property type="term" value="P:protein ubiquitination"/>
    <property type="evidence" value="ECO:0007669"/>
    <property type="project" value="TreeGrafter"/>
</dbReference>
<dbReference type="PANTHER" id="PTHR45969:SF11">
    <property type="entry name" value="RING_U-BOX SUPERFAMILY PROTEIN"/>
    <property type="match status" value="1"/>
</dbReference>
<dbReference type="Pfam" id="PF13639">
    <property type="entry name" value="zf-RING_2"/>
    <property type="match status" value="1"/>
</dbReference>
<dbReference type="HOGENOM" id="CLU_1557785_0_0_1"/>
<evidence type="ECO:0000313" key="7">
    <source>
        <dbReference type="Proteomes" id="UP000006038"/>
    </source>
</evidence>
<reference evidence="6" key="2">
    <citation type="submission" date="2013-04" db="UniProtKB">
        <authorList>
            <consortium name="EnsemblPlants"/>
        </authorList>
    </citation>
    <scope>IDENTIFICATION</scope>
</reference>
<evidence type="ECO:0000256" key="1">
    <source>
        <dbReference type="ARBA" id="ARBA00022723"/>
    </source>
</evidence>
<keyword evidence="3" id="KW-0862">Zinc</keyword>
<dbReference type="eggNOG" id="ENOG502R3K9">
    <property type="taxonomic scope" value="Eukaryota"/>
</dbReference>
<evidence type="ECO:0000313" key="6">
    <source>
        <dbReference type="EnsemblPlants" id="OB04G29680.1"/>
    </source>
</evidence>
<keyword evidence="1" id="KW-0479">Metal-binding</keyword>
<dbReference type="SMART" id="SM00184">
    <property type="entry name" value="RING"/>
    <property type="match status" value="1"/>
</dbReference>
<feature type="domain" description="RING-type" evidence="5">
    <location>
        <begin position="92"/>
        <end position="138"/>
    </location>
</feature>
<keyword evidence="7" id="KW-1185">Reference proteome</keyword>
<dbReference type="Proteomes" id="UP000006038">
    <property type="component" value="Chromosome 4"/>
</dbReference>
<dbReference type="EnsemblPlants" id="OB04G29680.1">
    <property type="protein sequence ID" value="OB04G29680.1"/>
    <property type="gene ID" value="OB04G29680"/>
</dbReference>
<dbReference type="SUPFAM" id="SSF57850">
    <property type="entry name" value="RING/U-box"/>
    <property type="match status" value="1"/>
</dbReference>
<keyword evidence="2 4" id="KW-0863">Zinc-finger</keyword>
<organism evidence="6">
    <name type="scientific">Oryza brachyantha</name>
    <name type="common">malo sina</name>
    <dbReference type="NCBI Taxonomy" id="4533"/>
    <lineage>
        <taxon>Eukaryota</taxon>
        <taxon>Viridiplantae</taxon>
        <taxon>Streptophyta</taxon>
        <taxon>Embryophyta</taxon>
        <taxon>Tracheophyta</taxon>
        <taxon>Spermatophyta</taxon>
        <taxon>Magnoliopsida</taxon>
        <taxon>Liliopsida</taxon>
        <taxon>Poales</taxon>
        <taxon>Poaceae</taxon>
        <taxon>BOP clade</taxon>
        <taxon>Oryzoideae</taxon>
        <taxon>Oryzeae</taxon>
        <taxon>Oryzinae</taxon>
        <taxon>Oryza</taxon>
    </lineage>
</organism>
<evidence type="ECO:0000259" key="5">
    <source>
        <dbReference type="PROSITE" id="PS50089"/>
    </source>
</evidence>
<dbReference type="AlphaFoldDB" id="J3M0P3"/>
<dbReference type="GO" id="GO:0008270">
    <property type="term" value="F:zinc ion binding"/>
    <property type="evidence" value="ECO:0007669"/>
    <property type="project" value="UniProtKB-KW"/>
</dbReference>
<reference evidence="6" key="1">
    <citation type="journal article" date="2013" name="Nat. Commun.">
        <title>Whole-genome sequencing of Oryza brachyantha reveals mechanisms underlying Oryza genome evolution.</title>
        <authorList>
            <person name="Chen J."/>
            <person name="Huang Q."/>
            <person name="Gao D."/>
            <person name="Wang J."/>
            <person name="Lang Y."/>
            <person name="Liu T."/>
            <person name="Li B."/>
            <person name="Bai Z."/>
            <person name="Luis Goicoechea J."/>
            <person name="Liang C."/>
            <person name="Chen C."/>
            <person name="Zhang W."/>
            <person name="Sun S."/>
            <person name="Liao Y."/>
            <person name="Zhang X."/>
            <person name="Yang L."/>
            <person name="Song C."/>
            <person name="Wang M."/>
            <person name="Shi J."/>
            <person name="Liu G."/>
            <person name="Liu J."/>
            <person name="Zhou H."/>
            <person name="Zhou W."/>
            <person name="Yu Q."/>
            <person name="An N."/>
            <person name="Chen Y."/>
            <person name="Cai Q."/>
            <person name="Wang B."/>
            <person name="Liu B."/>
            <person name="Min J."/>
            <person name="Huang Y."/>
            <person name="Wu H."/>
            <person name="Li Z."/>
            <person name="Zhang Y."/>
            <person name="Yin Y."/>
            <person name="Song W."/>
            <person name="Jiang J."/>
            <person name="Jackson S.A."/>
            <person name="Wing R.A."/>
            <person name="Wang J."/>
            <person name="Chen M."/>
        </authorList>
    </citation>
    <scope>NUCLEOTIDE SEQUENCE [LARGE SCALE GENOMIC DNA]</scope>
    <source>
        <strain evidence="6">cv. IRGC 101232</strain>
    </source>
</reference>